<dbReference type="Gene3D" id="3.40.50.12170">
    <property type="entry name" value="Uncharacterised protein PF07075, DUF1343"/>
    <property type="match status" value="1"/>
</dbReference>
<dbReference type="OrthoDB" id="9801061at2"/>
<sequence length="447" mass="49979">MRFVLFKNTILILSLAVFSCGSTNNEKNEPDDGSLNNLIQAGEAITADAQRDKDRAEENNTTQMQVGSLEEVGNANNKIVTGAERPDQYLTQLANKNVGVVANQTSVLTATPDKTETEIHLVDFLRDNAIQVTKVFAPEHGFRGTADAGELVKDGVDTKTGIPIISLYGNNKKPSKAQLQGIDMMVFDIQDVGARFYTYISTLHYVMEACAEQDIPLLILDRPNPNGHYVDGPILEPEHKSFVGMHPIPVVHGMTIGEYAQMINGEKWLSNGVKCTISIVKNEGYTHTADYSLPIKPSPNLPNDVAISLYPSLCFFEGTFVSAGRGTDMQFQVFGAPSLPERFYGFKFTPQANEGAKHPKFKGETCNGKDLRNFPKMEQLNLDWLIEAYVANGKKKDFFNPFFTKLAGTKKLQQQIEEGYTYREIRKTWQNGLKDYKKMRSKYLLYE</sequence>
<dbReference type="GO" id="GO:0033922">
    <property type="term" value="F:peptidoglycan beta-N-acetylmuramidase activity"/>
    <property type="evidence" value="ECO:0007669"/>
    <property type="project" value="InterPro"/>
</dbReference>
<proteinExistence type="predicted"/>
<dbReference type="PIRSF" id="PIRSF016719">
    <property type="entry name" value="UCP016719"/>
    <property type="match status" value="1"/>
</dbReference>
<dbReference type="Pfam" id="PF07075">
    <property type="entry name" value="NamZ_N"/>
    <property type="match status" value="1"/>
</dbReference>
<gene>
    <name evidence="4" type="ORF">C8D94_104234</name>
</gene>
<dbReference type="PANTHER" id="PTHR42915">
    <property type="entry name" value="HYPOTHETICAL 460 KDA PROTEIN IN FEUA-SIGW INTERGENIC REGION [PRECURSOR]"/>
    <property type="match status" value="1"/>
</dbReference>
<organism evidence="4 5">
    <name type="scientific">Marinirhabdus gelatinilytica</name>
    <dbReference type="NCBI Taxonomy" id="1703343"/>
    <lineage>
        <taxon>Bacteria</taxon>
        <taxon>Pseudomonadati</taxon>
        <taxon>Bacteroidota</taxon>
        <taxon>Flavobacteriia</taxon>
        <taxon>Flavobacteriales</taxon>
        <taxon>Flavobacteriaceae</taxon>
    </lineage>
</organism>
<evidence type="ECO:0000256" key="1">
    <source>
        <dbReference type="SAM" id="SignalP"/>
    </source>
</evidence>
<feature type="chain" id="PRO_5016713687" evidence="1">
    <location>
        <begin position="20"/>
        <end position="447"/>
    </location>
</feature>
<name>A0A370Q958_9FLAO</name>
<dbReference type="PANTHER" id="PTHR42915:SF1">
    <property type="entry name" value="PEPTIDOGLYCAN BETA-N-ACETYLMURAMIDASE NAMZ"/>
    <property type="match status" value="1"/>
</dbReference>
<dbReference type="Proteomes" id="UP000255317">
    <property type="component" value="Unassembled WGS sequence"/>
</dbReference>
<dbReference type="InterPro" id="IPR008302">
    <property type="entry name" value="NamZ"/>
</dbReference>
<reference evidence="4 5" key="1">
    <citation type="submission" date="2018-07" db="EMBL/GenBank/DDBJ databases">
        <title>Genomic Encyclopedia of Type Strains, Phase IV (KMG-IV): sequencing the most valuable type-strain genomes for metagenomic binning, comparative biology and taxonomic classification.</title>
        <authorList>
            <person name="Goeker M."/>
        </authorList>
    </citation>
    <scope>NUCLEOTIDE SEQUENCE [LARGE SCALE GENOMIC DNA]</scope>
    <source>
        <strain evidence="4 5">DSM 101478</strain>
    </source>
</reference>
<dbReference type="InterPro" id="IPR048502">
    <property type="entry name" value="NamZ_N"/>
</dbReference>
<accession>A0A370Q958</accession>
<evidence type="ECO:0000313" key="4">
    <source>
        <dbReference type="EMBL" id="RDK84859.1"/>
    </source>
</evidence>
<feature type="domain" description="Peptidoglycan beta-N-acetylmuramidase NamZ N-terminal" evidence="2">
    <location>
        <begin position="98"/>
        <end position="303"/>
    </location>
</feature>
<feature type="domain" description="Peptidoglycan beta-N-acetylmuramidase NamZ C-terminal" evidence="3">
    <location>
        <begin position="309"/>
        <end position="446"/>
    </location>
</feature>
<dbReference type="Gene3D" id="3.90.1150.140">
    <property type="match status" value="1"/>
</dbReference>
<protein>
    <submittedName>
        <fullName evidence="4">Uncharacterized protein YbbC (DUF1343 family)</fullName>
    </submittedName>
</protein>
<feature type="signal peptide" evidence="1">
    <location>
        <begin position="1"/>
        <end position="19"/>
    </location>
</feature>
<dbReference type="InterPro" id="IPR048503">
    <property type="entry name" value="NamZ_C"/>
</dbReference>
<dbReference type="AlphaFoldDB" id="A0A370Q958"/>
<comment type="caution">
    <text evidence="4">The sequence shown here is derived from an EMBL/GenBank/DDBJ whole genome shotgun (WGS) entry which is preliminary data.</text>
</comment>
<evidence type="ECO:0000259" key="2">
    <source>
        <dbReference type="Pfam" id="PF07075"/>
    </source>
</evidence>
<keyword evidence="1" id="KW-0732">Signal</keyword>
<evidence type="ECO:0000313" key="5">
    <source>
        <dbReference type="Proteomes" id="UP000255317"/>
    </source>
</evidence>
<evidence type="ECO:0000259" key="3">
    <source>
        <dbReference type="Pfam" id="PF20732"/>
    </source>
</evidence>
<dbReference type="EMBL" id="QRAO01000004">
    <property type="protein sequence ID" value="RDK84859.1"/>
    <property type="molecule type" value="Genomic_DNA"/>
</dbReference>
<dbReference type="Pfam" id="PF20732">
    <property type="entry name" value="NamZ_C"/>
    <property type="match status" value="1"/>
</dbReference>
<dbReference type="PROSITE" id="PS51257">
    <property type="entry name" value="PROKAR_LIPOPROTEIN"/>
    <property type="match status" value="1"/>
</dbReference>
<keyword evidence="5" id="KW-1185">Reference proteome</keyword>